<dbReference type="EMBL" id="CP000304">
    <property type="protein sequence ID" value="ABP79580.1"/>
    <property type="molecule type" value="Genomic_DNA"/>
</dbReference>
<proteinExistence type="predicted"/>
<dbReference type="KEGG" id="psa:PST_1906"/>
<sequence length="71" mass="7275">MRPGQPLASGLAGSVSFLSLGVSTALRASIPNVFSAHARLARGQAAGCQSGRKSQSRHRAFPLLCLAAADQ</sequence>
<name>A4VKS9_STUS1</name>
<accession>A4VKS9</accession>
<dbReference type="Proteomes" id="UP000000233">
    <property type="component" value="Chromosome"/>
</dbReference>
<organism evidence="1 2">
    <name type="scientific">Stutzerimonas stutzeri (strain A1501)</name>
    <name type="common">Pseudomonas stutzeri</name>
    <dbReference type="NCBI Taxonomy" id="379731"/>
    <lineage>
        <taxon>Bacteria</taxon>
        <taxon>Pseudomonadati</taxon>
        <taxon>Pseudomonadota</taxon>
        <taxon>Gammaproteobacteria</taxon>
        <taxon>Pseudomonadales</taxon>
        <taxon>Pseudomonadaceae</taxon>
        <taxon>Stutzerimonas</taxon>
    </lineage>
</organism>
<reference evidence="1 2" key="1">
    <citation type="journal article" date="2008" name="Proc. Natl. Acad. Sci. U.S.A.">
        <title>Nitrogen fixation island and rhizosphere competence traits in the genome of root-associated Pseudomonas stutzeri A1501.</title>
        <authorList>
            <person name="Yan Y."/>
            <person name="Yang J."/>
            <person name="Dou Y."/>
            <person name="Chen M."/>
            <person name="Ping S."/>
            <person name="Peng J."/>
            <person name="Lu W."/>
            <person name="Zhang W."/>
            <person name="Yao Z."/>
            <person name="Li H."/>
            <person name="Liu W."/>
            <person name="He S."/>
            <person name="Geng L."/>
            <person name="Zhang X."/>
            <person name="Yang F."/>
            <person name="Yu H."/>
            <person name="Zhan Y."/>
            <person name="Li D."/>
            <person name="Lin Z."/>
            <person name="Wang Y."/>
            <person name="Elmerich C."/>
            <person name="Lin M."/>
            <person name="Jin Q."/>
        </authorList>
    </citation>
    <scope>NUCLEOTIDE SEQUENCE [LARGE SCALE GENOMIC DNA]</scope>
    <source>
        <strain evidence="1 2">A1501</strain>
    </source>
</reference>
<keyword evidence="2" id="KW-1185">Reference proteome</keyword>
<dbReference type="AlphaFoldDB" id="A4VKS9"/>
<evidence type="ECO:0000313" key="1">
    <source>
        <dbReference type="EMBL" id="ABP79580.1"/>
    </source>
</evidence>
<evidence type="ECO:0000313" key="2">
    <source>
        <dbReference type="Proteomes" id="UP000000233"/>
    </source>
</evidence>
<protein>
    <submittedName>
        <fullName evidence="1">Uncharacterized protein</fullName>
    </submittedName>
</protein>
<dbReference type="HOGENOM" id="CLU_2737079_0_0_6"/>
<gene>
    <name evidence="1" type="ordered locus">PST_1906</name>
</gene>